<gene>
    <name evidence="1" type="ORF">ALQ29_05554</name>
</gene>
<proteinExistence type="predicted"/>
<evidence type="ECO:0000313" key="1">
    <source>
        <dbReference type="EMBL" id="RMP03288.1"/>
    </source>
</evidence>
<reference evidence="1 2" key="1">
    <citation type="submission" date="2018-08" db="EMBL/GenBank/DDBJ databases">
        <title>Recombination of ecologically and evolutionarily significant loci maintains genetic cohesion in the Pseudomonas syringae species complex.</title>
        <authorList>
            <person name="Dillon M."/>
            <person name="Thakur S."/>
            <person name="Almeida R.N.D."/>
            <person name="Weir B.S."/>
            <person name="Guttman D.S."/>
        </authorList>
    </citation>
    <scope>NUCLEOTIDE SEQUENCE [LARGE SCALE GENOMIC DNA]</scope>
    <source>
        <strain evidence="1 2">ICMP 3555</strain>
    </source>
</reference>
<keyword evidence="2" id="KW-1185">Reference proteome</keyword>
<evidence type="ECO:0000313" key="2">
    <source>
        <dbReference type="Proteomes" id="UP000276587"/>
    </source>
</evidence>
<organism evidence="1 2">
    <name type="scientific">Pseudomonas marginalis pv. marginalis</name>
    <dbReference type="NCBI Taxonomy" id="97473"/>
    <lineage>
        <taxon>Bacteria</taxon>
        <taxon>Pseudomonadati</taxon>
        <taxon>Pseudomonadota</taxon>
        <taxon>Gammaproteobacteria</taxon>
        <taxon>Pseudomonadales</taxon>
        <taxon>Pseudomonadaceae</taxon>
        <taxon>Pseudomonas</taxon>
    </lineage>
</organism>
<dbReference type="Proteomes" id="UP000276587">
    <property type="component" value="Unassembled WGS sequence"/>
</dbReference>
<name>A0A3M4A8Q9_PSEMA</name>
<comment type="caution">
    <text evidence="1">The sequence shown here is derived from an EMBL/GenBank/DDBJ whole genome shotgun (WGS) entry which is preliminary data.</text>
</comment>
<dbReference type="EMBL" id="RBQF01000322">
    <property type="protein sequence ID" value="RMP03288.1"/>
    <property type="molecule type" value="Genomic_DNA"/>
</dbReference>
<protein>
    <submittedName>
        <fullName evidence="1">Uncharacterized protein</fullName>
    </submittedName>
</protein>
<sequence length="882" mass="88016">MLAAFAVATGYAKDTGRGSDGGAVDAGLSGEHSSDVLDRAGGQDQVALALDGARAVDDAAGQAALAVTIDAQVAHGVERGAEVFQAVDLEVQVAAAEDQTVVVEQVVHRKIQAALAGDTAAHGPVLAAADQGAGAEQFAGGGLLQVIHVDGQAPGLDRGAVGPIDFVEGQVAVGDQAATHVIEADATEVERAGAHVQHLAAGVLEAGRGEAQLVVGGFQATAVVEQATDGVAGLAAGAQGAHLPAVVEAGGLDIKGRGAFDQATVGQCALQADVDPVAGDLAAVIHIHTGQVHAIPSKQRAAAVVEIRCIDLRITGFGGDAATVVVECTGGDGHASVFTVDQTVAAVLQQAAGGQGQAIVGSQGAGVTVVDAIGEYRQQALAGELAALVIDVRGALDQQRPAACQLAVAVDQVADQIEGDRPTSGQATGAVFQGIAVEGERTGAVDDAALAVVQQAADVEGLCAVAEQATFVAVVDAGGGDVQRLLGAQGSALVIQALRGGGEVAIGDHRAGVGEVLAVEGDVATGIAGVVWVDPGFDDAAVGQLTVAGQGDAVAGGEGFAVFQCAFGLCLEGGARVHRALGLQARGLDVHHTARGGLGHAQVAVGVELNIATTGGQCAVELHAHTGFGAHQFDRTGIHATQGRRVDGQFGLGAAVVGARSGLQALCIDVVAAGDHGQLAGVDLRVDLGRTGDDFEAVHVACIQALAVDGHGAAIDLVAFQLPGLIDHRFAGGQGDVGGVDEAAAIAADAVGVGDDDLGRLARHFGVAAQLAGAAAFDFVEDDIRRAAPEVRVADDDPAQLRALHRPAGVVKDHAVGADVVVLELVVRQAAAVRRGDVHHRHAIACLADRGARAADDNAVGLGQQRLPEQRIRQNQCEAALG</sequence>
<dbReference type="AlphaFoldDB" id="A0A3M4A8Q9"/>
<accession>A0A3M4A8Q9</accession>